<dbReference type="Proteomes" id="UP000269721">
    <property type="component" value="Unassembled WGS sequence"/>
</dbReference>
<sequence length="218" mass="23371">MSEDKSGPSGVLPSILPLFRHFQKSQDEGDWAGSGGRTVAVGLLSQLSSGSPVLSRTEPVDNLHWSVHLMFFFCFRVVCALTIELLHPTCPQSSLPGILGGPDLPSTDILNSSILYGETEDPPGGLYPIEREGGEIQMAGPGEPSAGWWVSTDGIWGFPVRSLWVVAAELEVEVAASMMLPHHFANDTPPPPNHTPFSKSSSRNDILNVIGVLDGEES</sequence>
<name>A0A4P9W194_9FUNG</name>
<evidence type="ECO:0000313" key="2">
    <source>
        <dbReference type="Proteomes" id="UP000269721"/>
    </source>
</evidence>
<dbReference type="AlphaFoldDB" id="A0A4P9W194"/>
<accession>A0A4P9W194</accession>
<dbReference type="EMBL" id="ML000057">
    <property type="protein sequence ID" value="RKO84478.1"/>
    <property type="molecule type" value="Genomic_DNA"/>
</dbReference>
<evidence type="ECO:0000313" key="1">
    <source>
        <dbReference type="EMBL" id="RKO84478.1"/>
    </source>
</evidence>
<gene>
    <name evidence="1" type="ORF">BDK51DRAFT_49030</name>
</gene>
<organism evidence="1 2">
    <name type="scientific">Blyttiomyces helicus</name>
    <dbReference type="NCBI Taxonomy" id="388810"/>
    <lineage>
        <taxon>Eukaryota</taxon>
        <taxon>Fungi</taxon>
        <taxon>Fungi incertae sedis</taxon>
        <taxon>Chytridiomycota</taxon>
        <taxon>Chytridiomycota incertae sedis</taxon>
        <taxon>Chytridiomycetes</taxon>
        <taxon>Chytridiomycetes incertae sedis</taxon>
        <taxon>Blyttiomyces</taxon>
    </lineage>
</organism>
<proteinExistence type="predicted"/>
<keyword evidence="2" id="KW-1185">Reference proteome</keyword>
<protein>
    <submittedName>
        <fullName evidence="1">Uncharacterized protein</fullName>
    </submittedName>
</protein>
<reference evidence="2" key="1">
    <citation type="journal article" date="2018" name="Nat. Microbiol.">
        <title>Leveraging single-cell genomics to expand the fungal tree of life.</title>
        <authorList>
            <person name="Ahrendt S.R."/>
            <person name="Quandt C.A."/>
            <person name="Ciobanu D."/>
            <person name="Clum A."/>
            <person name="Salamov A."/>
            <person name="Andreopoulos B."/>
            <person name="Cheng J.F."/>
            <person name="Woyke T."/>
            <person name="Pelin A."/>
            <person name="Henrissat B."/>
            <person name="Reynolds N.K."/>
            <person name="Benny G.L."/>
            <person name="Smith M.E."/>
            <person name="James T.Y."/>
            <person name="Grigoriev I.V."/>
        </authorList>
    </citation>
    <scope>NUCLEOTIDE SEQUENCE [LARGE SCALE GENOMIC DNA]</scope>
</reference>